<protein>
    <submittedName>
        <fullName evidence="7">Wzt</fullName>
    </submittedName>
</protein>
<evidence type="ECO:0000259" key="6">
    <source>
        <dbReference type="PROSITE" id="PS50893"/>
    </source>
</evidence>
<dbReference type="GO" id="GO:0005524">
    <property type="term" value="F:ATP binding"/>
    <property type="evidence" value="ECO:0007669"/>
    <property type="project" value="UniProtKB-KW"/>
</dbReference>
<dbReference type="CDD" id="cd03220">
    <property type="entry name" value="ABC_KpsT_Wzt"/>
    <property type="match status" value="1"/>
</dbReference>
<dbReference type="GO" id="GO:0016887">
    <property type="term" value="F:ATP hydrolysis activity"/>
    <property type="evidence" value="ECO:0007669"/>
    <property type="project" value="InterPro"/>
</dbReference>
<evidence type="ECO:0000256" key="3">
    <source>
        <dbReference type="ARBA" id="ARBA00022741"/>
    </source>
</evidence>
<proteinExistence type="inferred from homology"/>
<organism evidence="7">
    <name type="scientific">Geobacillus stearothermophilus</name>
    <name type="common">Bacillus stearothermophilus</name>
    <dbReference type="NCBI Taxonomy" id="1422"/>
    <lineage>
        <taxon>Bacteria</taxon>
        <taxon>Bacillati</taxon>
        <taxon>Bacillota</taxon>
        <taxon>Bacilli</taxon>
        <taxon>Bacillales</taxon>
        <taxon>Anoxybacillaceae</taxon>
        <taxon>Geobacillus</taxon>
    </lineage>
</organism>
<dbReference type="Pfam" id="PF00005">
    <property type="entry name" value="ABC_tran"/>
    <property type="match status" value="1"/>
</dbReference>
<accession>Q7BG52</accession>
<dbReference type="PANTHER" id="PTHR46743:SF2">
    <property type="entry name" value="TEICHOIC ACIDS EXPORT ATP-BINDING PROTEIN TAGH"/>
    <property type="match status" value="1"/>
</dbReference>
<dbReference type="PROSITE" id="PS50893">
    <property type="entry name" value="ABC_TRANSPORTER_2"/>
    <property type="match status" value="1"/>
</dbReference>
<dbReference type="AlphaFoldDB" id="Q7BG52"/>
<evidence type="ECO:0000256" key="1">
    <source>
        <dbReference type="ARBA" id="ARBA00005417"/>
    </source>
</evidence>
<reference evidence="7" key="7">
    <citation type="journal article" date="2008" name="Carbohydr. Res.">
        <title>S-layer nanoglycobiology of bacteria.</title>
        <authorList>
            <person name="Messner P."/>
            <person name="Steiner K."/>
            <person name="Zarschler K."/>
            <person name="Schaffer C."/>
        </authorList>
    </citation>
    <scope>NUCLEOTIDE SEQUENCE</scope>
    <source>
        <strain evidence="7">NRS 2004/3a</strain>
    </source>
</reference>
<keyword evidence="2" id="KW-0813">Transport</keyword>
<evidence type="ECO:0000256" key="4">
    <source>
        <dbReference type="ARBA" id="ARBA00022840"/>
    </source>
</evidence>
<keyword evidence="5" id="KW-1278">Translocase</keyword>
<comment type="similarity">
    <text evidence="1">Belongs to the ABC transporter superfamily.</text>
</comment>
<dbReference type="InterPro" id="IPR003593">
    <property type="entry name" value="AAA+_ATPase"/>
</dbReference>
<dbReference type="Pfam" id="PF14524">
    <property type="entry name" value="Wzt_C"/>
    <property type="match status" value="1"/>
</dbReference>
<dbReference type="InterPro" id="IPR050683">
    <property type="entry name" value="Bact_Polysacc_Export_ATP-bd"/>
</dbReference>
<dbReference type="PANTHER" id="PTHR46743">
    <property type="entry name" value="TEICHOIC ACIDS EXPORT ATP-BINDING PROTEIN TAGH"/>
    <property type="match status" value="1"/>
</dbReference>
<dbReference type="RefSeq" id="WP_328093928.1">
    <property type="nucleotide sequence ID" value="NZ_JARTFF010000058.1"/>
</dbReference>
<dbReference type="InterPro" id="IPR027417">
    <property type="entry name" value="P-loop_NTPase"/>
</dbReference>
<name>Q7BG52_GEOSE</name>
<feature type="domain" description="ABC transporter" evidence="6">
    <location>
        <begin position="7"/>
        <end position="248"/>
    </location>
</feature>
<dbReference type="CDD" id="cd10147">
    <property type="entry name" value="Wzt_C-like"/>
    <property type="match status" value="1"/>
</dbReference>
<reference evidence="7" key="6">
    <citation type="journal article" date="2007" name="J. Bacteriol.">
        <title>Functional characterization of the initiation enzyme of S-layer glycoprotein glycan biosynthesis in Geobacillus stearothermophilus NRS 2004/3a.</title>
        <authorList>
            <person name="Steiner K."/>
            <person name="Novotny R."/>
            <person name="Patel K."/>
            <person name="Vinogradov E."/>
            <person name="Whitfield C."/>
            <person name="Valvano M.A."/>
            <person name="Messner P."/>
            <person name="Schaffer C."/>
        </authorList>
    </citation>
    <scope>NUCLEOTIDE SEQUENCE</scope>
    <source>
        <strain evidence="7">NRS 2004/3a</strain>
    </source>
</reference>
<keyword evidence="4" id="KW-0067">ATP-binding</keyword>
<dbReference type="GO" id="GO:0016020">
    <property type="term" value="C:membrane"/>
    <property type="evidence" value="ECO:0007669"/>
    <property type="project" value="InterPro"/>
</dbReference>
<dbReference type="SMART" id="SM00382">
    <property type="entry name" value="AAA"/>
    <property type="match status" value="1"/>
</dbReference>
<evidence type="ECO:0000313" key="7">
    <source>
        <dbReference type="EMBL" id="AAR99607.1"/>
    </source>
</evidence>
<reference evidence="7" key="3">
    <citation type="journal article" date="2004" name="Microbiology">
        <title>S-layer glycan-specific loci on the chromosome of Geobacillus stearothermophilus NRS 2004/3a and dTDP-L-rhamnose biosynthesis potential of G. stearothermophilus strains.</title>
        <authorList>
            <person name="Novotny R."/>
            <person name="Schaffer C."/>
            <person name="Strauss J."/>
            <person name="Messner P."/>
        </authorList>
    </citation>
    <scope>NUCLEOTIDE SEQUENCE</scope>
    <source>
        <strain evidence="7">NRS 2004/3a</strain>
    </source>
</reference>
<dbReference type="EMBL" id="AF328862">
    <property type="protein sequence ID" value="AAR99607.1"/>
    <property type="molecule type" value="Genomic_DNA"/>
</dbReference>
<evidence type="ECO:0000256" key="2">
    <source>
        <dbReference type="ARBA" id="ARBA00022448"/>
    </source>
</evidence>
<dbReference type="InterPro" id="IPR029439">
    <property type="entry name" value="Wzt_C"/>
</dbReference>
<keyword evidence="3" id="KW-0547">Nucleotide-binding</keyword>
<dbReference type="Gene3D" id="3.40.50.300">
    <property type="entry name" value="P-loop containing nucleotide triphosphate hydrolases"/>
    <property type="match status" value="1"/>
</dbReference>
<dbReference type="InterPro" id="IPR015860">
    <property type="entry name" value="ABC_transpr_TagH-like"/>
</dbReference>
<dbReference type="GO" id="GO:0140359">
    <property type="term" value="F:ABC-type transporter activity"/>
    <property type="evidence" value="ECO:0007669"/>
    <property type="project" value="InterPro"/>
</dbReference>
<sequence>MSSDIAIKVENLSKIYQIYDRPIDRLKQSLLRGRRKYYREFTALNNVSFQIRKGETVGIIGKNGSGKSTLLQILAGTLTPTSGSVEVNGRVAALLELGSGFNPEFTGRENVYMNGAILGISKEEMDRRFNEIAEFADIGDFIDQPVKTYSSGMYVRLAFSIAINVDADILIVDEALAVGDIKFQIKCIDKMKEIKNKGTTILFVSHSGEQVKRFCDRAIWLQQGSIRYIGSSSEVVNRYEDSLQLEMLKDHQREVAVSNERINKDLINEQETESNVDIIAKINSVTVDKNRIETFEELIVYVKYTIFENEVPNFLLGVAIYGNDRKYIFGPNTYLDKVEIPKTKGTHTIMYKIPKIPLLAGTYFIDTGIFTDGGLVCIDYKSDVCQFNVESNYFTEGLVHMEHEWSVVE</sequence>
<evidence type="ECO:0000256" key="5">
    <source>
        <dbReference type="ARBA" id="ARBA00022967"/>
    </source>
</evidence>
<dbReference type="InterPro" id="IPR003439">
    <property type="entry name" value="ABC_transporter-like_ATP-bd"/>
</dbReference>
<reference evidence="7" key="2">
    <citation type="journal article" date="2004" name="Glycoconj. J.">
        <title>Genetic organization of chromosomal S-layer glycan biosynthesis loci of Bacillaceae.</title>
        <authorList>
            <person name="Novotny R."/>
            <person name="Pfoestl A."/>
            <person name="Messner P."/>
            <person name="Schaffer C."/>
        </authorList>
    </citation>
    <scope>NUCLEOTIDE SEQUENCE</scope>
    <source>
        <strain evidence="7">NRS 2004/3a</strain>
    </source>
</reference>
<reference evidence="7" key="8">
    <citation type="journal article" date="2008" name="J. Biol. Chem.">
        <title>Molecular basis of S-layer glycoprotein glycan biosynthesis in Geobacillus stearothermophilus.</title>
        <authorList>
            <person name="Steiner K."/>
            <person name="Novotny R."/>
            <person name="Werz D.B."/>
            <person name="Zarschler K."/>
            <person name="Seeberger P.H."/>
            <person name="Hofinger A."/>
            <person name="Kosma P."/>
            <person name="Schaffer C."/>
            <person name="Messner P."/>
        </authorList>
    </citation>
    <scope>NUCLEOTIDE SEQUENCE</scope>
    <source>
        <strain evidence="7">NRS 2004/3a</strain>
    </source>
</reference>
<reference evidence="7" key="5">
    <citation type="journal article" date="2007" name="Glycobiology">
        <title>The dTDP-4-dehydro-6-deoxyglucose reductase encoding fcd gene is part of the surface layer glycoprotein glycosylation gene cluster of Geobacillus tepidamans GS5-97T.</title>
        <authorList>
            <person name="Zayni S."/>
            <person name="Steiner K."/>
            <person name="Pfostl A."/>
            <person name="Hofinger A."/>
            <person name="Kosma P."/>
            <person name="Schaffer C."/>
            <person name="Messner P."/>
        </authorList>
    </citation>
    <scope>NUCLEOTIDE SEQUENCE</scope>
    <source>
        <strain evidence="7">NRS 2004/3a</strain>
    </source>
</reference>
<dbReference type="Gene3D" id="2.70.50.60">
    <property type="entry name" value="abc- transporter (atp binding component) like domain"/>
    <property type="match status" value="1"/>
</dbReference>
<gene>
    <name evidence="7" type="primary">wzt</name>
</gene>
<reference evidence="7" key="1">
    <citation type="journal article" date="2002" name="J. Biol. Chem.">
        <title>The surface layer (S-layer) glycoprotein of Geobacillus stearothermophilus NRS 2004/3a. Analysis of its glycosylation.</title>
        <authorList>
            <person name="Schaffer C."/>
            <person name="Wugeditsch T."/>
            <person name="Kahlig H."/>
            <person name="Scheberl A."/>
            <person name="Zayni S."/>
            <person name="Messner P."/>
        </authorList>
    </citation>
    <scope>NUCLEOTIDE SEQUENCE</scope>
    <source>
        <strain evidence="7">NRS 2004/3a</strain>
    </source>
</reference>
<dbReference type="SUPFAM" id="SSF52540">
    <property type="entry name" value="P-loop containing nucleoside triphosphate hydrolases"/>
    <property type="match status" value="1"/>
</dbReference>
<reference evidence="7" key="4">
    <citation type="submission" date="2004-01" db="EMBL/GenBank/DDBJ databases">
        <authorList>
            <person name="Novotny R."/>
            <person name="Schaeffer C."/>
            <person name="Messner P."/>
        </authorList>
    </citation>
    <scope>NUCLEOTIDE SEQUENCE</scope>
    <source>
        <strain evidence="7">NRS 2004/3a</strain>
    </source>
</reference>